<comment type="caution">
    <text evidence="1">The sequence shown here is derived from an EMBL/GenBank/DDBJ whole genome shotgun (WGS) entry which is preliminary data.</text>
</comment>
<reference evidence="1 2" key="1">
    <citation type="submission" date="2014-09" db="EMBL/GenBank/DDBJ databases">
        <title>Vibrio maritimus JCM 19240. (C210) whole genome shotgun sequence.</title>
        <authorList>
            <person name="Sawabe T."/>
            <person name="Meirelles P."/>
            <person name="Nakanishi M."/>
            <person name="Sayaka M."/>
            <person name="Hattori M."/>
            <person name="Ohkuma M."/>
        </authorList>
    </citation>
    <scope>NUCLEOTIDE SEQUENCE [LARGE SCALE GENOMIC DNA]</scope>
    <source>
        <strain evidence="1 2">JCM 19240</strain>
    </source>
</reference>
<reference evidence="1 2" key="2">
    <citation type="submission" date="2014-09" db="EMBL/GenBank/DDBJ databases">
        <authorList>
            <consortium name="NBRP consortium"/>
            <person name="Sawabe T."/>
            <person name="Meirelles P."/>
            <person name="Nakanishi M."/>
            <person name="Sayaka M."/>
            <person name="Hattori M."/>
            <person name="Ohkuma M."/>
        </authorList>
    </citation>
    <scope>NUCLEOTIDE SEQUENCE [LARGE SCALE GENOMIC DNA]</scope>
    <source>
        <strain evidence="1 2">JCM 19240</strain>
    </source>
</reference>
<dbReference type="AlphaFoldDB" id="A0A090SXB3"/>
<protein>
    <submittedName>
        <fullName evidence="1">Uncharacterized protein</fullName>
    </submittedName>
</protein>
<accession>A0A090SXB3</accession>
<name>A0A090SXB3_9VIBR</name>
<sequence>MEGEKLRLPTGQLVQPQQVVLGLALLELGMESEMEIVRKLNRIVRVLEHIRLSKIDAPPKETSGKRNR</sequence>
<evidence type="ECO:0000313" key="2">
    <source>
        <dbReference type="Proteomes" id="UP000029224"/>
    </source>
</evidence>
<keyword evidence="2" id="KW-1185">Reference proteome</keyword>
<evidence type="ECO:0000313" key="1">
    <source>
        <dbReference type="EMBL" id="GAL32415.1"/>
    </source>
</evidence>
<proteinExistence type="predicted"/>
<organism evidence="1 2">
    <name type="scientific">Vibrio maritimus</name>
    <dbReference type="NCBI Taxonomy" id="990268"/>
    <lineage>
        <taxon>Bacteria</taxon>
        <taxon>Pseudomonadati</taxon>
        <taxon>Pseudomonadota</taxon>
        <taxon>Gammaproteobacteria</taxon>
        <taxon>Vibrionales</taxon>
        <taxon>Vibrionaceae</taxon>
        <taxon>Vibrio</taxon>
    </lineage>
</organism>
<gene>
    <name evidence="1" type="ORF">JCM19240_5846</name>
</gene>
<dbReference type="Proteomes" id="UP000029224">
    <property type="component" value="Unassembled WGS sequence"/>
</dbReference>
<dbReference type="EMBL" id="BBMT01000001">
    <property type="protein sequence ID" value="GAL32415.1"/>
    <property type="molecule type" value="Genomic_DNA"/>
</dbReference>